<evidence type="ECO:0000313" key="2">
    <source>
        <dbReference type="EMBL" id="KAK5533958.1"/>
    </source>
</evidence>
<comment type="caution">
    <text evidence="2">The sequence shown here is derived from an EMBL/GenBank/DDBJ whole genome shotgun (WGS) entry which is preliminary data.</text>
</comment>
<dbReference type="AlphaFoldDB" id="A0AAV9Q4W3"/>
<sequence length="563" mass="61567">MAPIPSTKVLFVAYKPSSSGPTSFVEEPGITQHKHAALEYHRRVKFQRLARPNAPTQLPKGSKGSTHIRQLQSSSHRPLLPRNNTSASDDDELPKSSLAILDLGAGQLDPFNVAVPGDQPHYVLEMLDYAASQQWAVFSTSKTKASLANIKHAVFSSAMISPASFYTIIFAGATHNAFAHTGMDVPRENKMLRLSYKFQAIKAVNEEIKGLKGEPSDDLLLSMVTLAAHGNGEQLEPLGKATKSPLASAQNFDYYGNIRWELAHYHAITPLIERKGGLPAVKIPGLANAIELSGIFISFIHLSRPTFPLLTPTSLVMSSWPYPKAPLSAGHNDLCKGFDFLPNTFTSSSLFSMIQTIRTITIGFSMYTVRHPQAPSLAHIVWARNSISHDLLSLPPAAMDMPLDPETAIYEAIRYSVLAYVLLVLFPIPVFSGSHIKVATRLLTALDDCNQLDLWDEWPGLLLWSSLLGGILGHHDGGEDPGSRPSTEADQGAITLTSRFVKMTTKADVKHKPSAWGLVRDICGRFLWFEGDECEGVGKSFWNLACESILPEKAYGGTGNVLF</sequence>
<feature type="compositionally biased region" description="Polar residues" evidence="1">
    <location>
        <begin position="63"/>
        <end position="87"/>
    </location>
</feature>
<keyword evidence="3" id="KW-1185">Reference proteome</keyword>
<evidence type="ECO:0000313" key="3">
    <source>
        <dbReference type="Proteomes" id="UP001345827"/>
    </source>
</evidence>
<evidence type="ECO:0000256" key="1">
    <source>
        <dbReference type="SAM" id="MobiDB-lite"/>
    </source>
</evidence>
<dbReference type="PANTHER" id="PTHR37540:SF10">
    <property type="entry name" value="SIGMA-70 REGION 2 FAMILY PROTEIN"/>
    <property type="match status" value="1"/>
</dbReference>
<feature type="region of interest" description="Disordered" evidence="1">
    <location>
        <begin position="52"/>
        <end position="93"/>
    </location>
</feature>
<dbReference type="Proteomes" id="UP001345827">
    <property type="component" value="Unassembled WGS sequence"/>
</dbReference>
<accession>A0AAV9Q4W3</accession>
<proteinExistence type="predicted"/>
<dbReference type="PANTHER" id="PTHR37540">
    <property type="entry name" value="TRANSCRIPTION FACTOR (ACR-2), PUTATIVE-RELATED-RELATED"/>
    <property type="match status" value="1"/>
</dbReference>
<reference evidence="2 3" key="1">
    <citation type="submission" date="2023-06" db="EMBL/GenBank/DDBJ databases">
        <title>Black Yeasts Isolated from many extreme environments.</title>
        <authorList>
            <person name="Coleine C."/>
            <person name="Stajich J.E."/>
            <person name="Selbmann L."/>
        </authorList>
    </citation>
    <scope>NUCLEOTIDE SEQUENCE [LARGE SCALE GENOMIC DNA]</scope>
    <source>
        <strain evidence="2 3">CCFEE 5887</strain>
    </source>
</reference>
<evidence type="ECO:0008006" key="4">
    <source>
        <dbReference type="Google" id="ProtNLM"/>
    </source>
</evidence>
<dbReference type="EMBL" id="JAXLQG010000012">
    <property type="protein sequence ID" value="KAK5533958.1"/>
    <property type="molecule type" value="Genomic_DNA"/>
</dbReference>
<protein>
    <recommendedName>
        <fullName evidence="4">Tachykinin family protein</fullName>
    </recommendedName>
</protein>
<name>A0AAV9Q4W3_9PEZI</name>
<gene>
    <name evidence="2" type="ORF">LTR25_006938</name>
</gene>
<organism evidence="2 3">
    <name type="scientific">Vermiconidia calcicola</name>
    <dbReference type="NCBI Taxonomy" id="1690605"/>
    <lineage>
        <taxon>Eukaryota</taxon>
        <taxon>Fungi</taxon>
        <taxon>Dikarya</taxon>
        <taxon>Ascomycota</taxon>
        <taxon>Pezizomycotina</taxon>
        <taxon>Dothideomycetes</taxon>
        <taxon>Dothideomycetidae</taxon>
        <taxon>Mycosphaerellales</taxon>
        <taxon>Extremaceae</taxon>
        <taxon>Vermiconidia</taxon>
    </lineage>
</organism>